<evidence type="ECO:0000256" key="2">
    <source>
        <dbReference type="RuleBase" id="RU361185"/>
    </source>
</evidence>
<dbReference type="GO" id="GO:0030246">
    <property type="term" value="F:carbohydrate binding"/>
    <property type="evidence" value="ECO:0007669"/>
    <property type="project" value="InterPro"/>
</dbReference>
<evidence type="ECO:0000313" key="6">
    <source>
        <dbReference type="Proteomes" id="UP000298061"/>
    </source>
</evidence>
<comment type="caution">
    <text evidence="5">The sequence shown here is derived from an EMBL/GenBank/DDBJ whole genome shotgun (WGS) entry which is preliminary data.</text>
</comment>
<evidence type="ECO:0000259" key="4">
    <source>
        <dbReference type="Pfam" id="PF21365"/>
    </source>
</evidence>
<evidence type="ECO:0000259" key="3">
    <source>
        <dbReference type="Pfam" id="PF01055"/>
    </source>
</evidence>
<accession>A0A4Z0A3S6</accession>
<reference evidence="5 6" key="1">
    <citation type="submission" date="2019-02" db="EMBL/GenBank/DDBJ databases">
        <title>Genome sequencing of the rare red list fungi Hericium alpestre (H. flagellum).</title>
        <authorList>
            <person name="Buettner E."/>
            <person name="Kellner H."/>
        </authorList>
    </citation>
    <scope>NUCLEOTIDE SEQUENCE [LARGE SCALE GENOMIC DNA]</scope>
    <source>
        <strain evidence="5 6">DSM 108284</strain>
    </source>
</reference>
<dbReference type="Proteomes" id="UP000298061">
    <property type="component" value="Unassembled WGS sequence"/>
</dbReference>
<name>A0A4Z0A3S6_9AGAM</name>
<dbReference type="SUPFAM" id="SSF74650">
    <property type="entry name" value="Galactose mutarotase-like"/>
    <property type="match status" value="1"/>
</dbReference>
<organism evidence="5 6">
    <name type="scientific">Hericium alpestre</name>
    <dbReference type="NCBI Taxonomy" id="135208"/>
    <lineage>
        <taxon>Eukaryota</taxon>
        <taxon>Fungi</taxon>
        <taxon>Dikarya</taxon>
        <taxon>Basidiomycota</taxon>
        <taxon>Agaricomycotina</taxon>
        <taxon>Agaricomycetes</taxon>
        <taxon>Russulales</taxon>
        <taxon>Hericiaceae</taxon>
        <taxon>Hericium</taxon>
    </lineage>
</organism>
<dbReference type="InterPro" id="IPR000322">
    <property type="entry name" value="Glyco_hydro_31_TIM"/>
</dbReference>
<dbReference type="CDD" id="cd14752">
    <property type="entry name" value="GH31_N"/>
    <property type="match status" value="1"/>
</dbReference>
<evidence type="ECO:0000313" key="5">
    <source>
        <dbReference type="EMBL" id="TFY80519.1"/>
    </source>
</evidence>
<dbReference type="EMBL" id="SFCI01000327">
    <property type="protein sequence ID" value="TFY80519.1"/>
    <property type="molecule type" value="Genomic_DNA"/>
</dbReference>
<keyword evidence="2" id="KW-0326">Glycosidase</keyword>
<feature type="domain" description="Glycoside hydrolase family 31 TIM barrel" evidence="3">
    <location>
        <begin position="303"/>
        <end position="401"/>
    </location>
</feature>
<dbReference type="GO" id="GO:0005975">
    <property type="term" value="P:carbohydrate metabolic process"/>
    <property type="evidence" value="ECO:0007669"/>
    <property type="project" value="InterPro"/>
</dbReference>
<protein>
    <recommendedName>
        <fullName evidence="7">Glycoside hydrolase family 31 N-terminal domain-containing protein</fullName>
    </recommendedName>
</protein>
<dbReference type="InterPro" id="IPR048395">
    <property type="entry name" value="Glyco_hydro_31_C"/>
</dbReference>
<dbReference type="InterPro" id="IPR017853">
    <property type="entry name" value="GH"/>
</dbReference>
<keyword evidence="2" id="KW-0378">Hydrolase</keyword>
<gene>
    <name evidence="5" type="ORF">EWM64_g3490</name>
</gene>
<dbReference type="Gene3D" id="2.60.40.1180">
    <property type="entry name" value="Golgi alpha-mannosidase II"/>
    <property type="match status" value="1"/>
</dbReference>
<dbReference type="PANTHER" id="PTHR43863:SF2">
    <property type="entry name" value="MALTASE-GLUCOAMYLASE"/>
    <property type="match status" value="1"/>
</dbReference>
<dbReference type="SUPFAM" id="SSF51445">
    <property type="entry name" value="(Trans)glycosidases"/>
    <property type="match status" value="1"/>
</dbReference>
<dbReference type="Pfam" id="PF01055">
    <property type="entry name" value="Glyco_hydro_31_2nd"/>
    <property type="match status" value="2"/>
</dbReference>
<dbReference type="PANTHER" id="PTHR43863">
    <property type="entry name" value="HYDROLASE, PUTATIVE (AFU_ORTHOLOGUE AFUA_1G03140)-RELATED"/>
    <property type="match status" value="1"/>
</dbReference>
<dbReference type="Gene3D" id="2.60.40.1760">
    <property type="entry name" value="glycosyl hydrolase (family 31)"/>
    <property type="match status" value="1"/>
</dbReference>
<dbReference type="AlphaFoldDB" id="A0A4Z0A3S6"/>
<dbReference type="InterPro" id="IPR013780">
    <property type="entry name" value="Glyco_hydro_b"/>
</dbReference>
<dbReference type="Gene3D" id="3.20.20.80">
    <property type="entry name" value="Glycosidases"/>
    <property type="match status" value="2"/>
</dbReference>
<dbReference type="InterPro" id="IPR011013">
    <property type="entry name" value="Gal_mutarotase_sf_dom"/>
</dbReference>
<keyword evidence="6" id="KW-1185">Reference proteome</keyword>
<dbReference type="SUPFAM" id="SSF51011">
    <property type="entry name" value="Glycosyl hydrolase domain"/>
    <property type="match status" value="1"/>
</dbReference>
<dbReference type="GO" id="GO:0004553">
    <property type="term" value="F:hydrolase activity, hydrolyzing O-glycosyl compounds"/>
    <property type="evidence" value="ECO:0007669"/>
    <property type="project" value="InterPro"/>
</dbReference>
<sequence length="569" mass="64441">MRPSAACQRAERNEVDSGTHLAVRPLLAEAVQRLVLVAELAGGVLAFYRLEADGVRTLLTQEYTDDKALPARYYTQEFRASSFAAQFAFSSDVEEMMFGVGQQACCRDSTVNKKGQVVDLLNFNSQVPIPVFMSSKGYLIFFKYPGQGRMEFGQYRTRFVAEEVTVVDYYITTAPVGDYDALQQQYTAVTGRQPTPPDFLIGYQQSKLRYFNQTHVLDVAQRFHDEGINLALLVVDFFAWKYQGDWSFDSSLWPDPAGMVTEVKRLTGAEMMVSLWPSVEDLWLEHHRHYQQAIDEGHHNLTDTPAGATECKYMSLTRSTFAGGQRFCSYMWSGDTMSRFDVLLQQITAGVSVTASGISSWTLDIGGFTGLNVESAYGRQLFVRWIAMGTFLPFMRVHGNRQCSLSGPSDIFSANSCPNEVWVSSAFYHLVTQKDTQPWAYGEENFPIVKNYISERYKLVPYVKKLFQQLQATGRSIMRPLYYDFSLSDPIVVNGTRANDGLVTHQFMLGPRILVSPVGIENATSKDVYLPILNQEQKNQGWTWQHWWTGKDYGMFYLGNKEDILSGNI</sequence>
<dbReference type="Pfam" id="PF21365">
    <property type="entry name" value="Glyco_hydro_31_3rd"/>
    <property type="match status" value="1"/>
</dbReference>
<dbReference type="InterPro" id="IPR051816">
    <property type="entry name" value="Glycosyl_Hydrolase_31"/>
</dbReference>
<dbReference type="OrthoDB" id="10070917at2759"/>
<comment type="similarity">
    <text evidence="1 2">Belongs to the glycosyl hydrolase 31 family.</text>
</comment>
<evidence type="ECO:0008006" key="7">
    <source>
        <dbReference type="Google" id="ProtNLM"/>
    </source>
</evidence>
<feature type="domain" description="Glycoside hydrolase family 31 TIM barrel" evidence="3">
    <location>
        <begin position="194"/>
        <end position="298"/>
    </location>
</feature>
<feature type="domain" description="Glycosyl hydrolase family 31 C-terminal" evidence="4">
    <location>
        <begin position="474"/>
        <end position="553"/>
    </location>
</feature>
<evidence type="ECO:0000256" key="1">
    <source>
        <dbReference type="ARBA" id="ARBA00007806"/>
    </source>
</evidence>
<dbReference type="STRING" id="135208.A0A4Z0A3S6"/>
<proteinExistence type="inferred from homology"/>